<feature type="compositionally biased region" description="Acidic residues" evidence="1">
    <location>
        <begin position="311"/>
        <end position="332"/>
    </location>
</feature>
<feature type="transmembrane region" description="Helical" evidence="2">
    <location>
        <begin position="265"/>
        <end position="286"/>
    </location>
</feature>
<feature type="signal peptide" evidence="3">
    <location>
        <begin position="1"/>
        <end position="17"/>
    </location>
</feature>
<evidence type="ECO:0000256" key="3">
    <source>
        <dbReference type="SAM" id="SignalP"/>
    </source>
</evidence>
<evidence type="ECO:0000313" key="5">
    <source>
        <dbReference type="Proteomes" id="UP001160483"/>
    </source>
</evidence>
<evidence type="ECO:0000313" key="4">
    <source>
        <dbReference type="EMBL" id="CAH0479480.1"/>
    </source>
</evidence>
<feature type="compositionally biased region" description="Basic and acidic residues" evidence="1">
    <location>
        <begin position="224"/>
        <end position="244"/>
    </location>
</feature>
<dbReference type="AlphaFoldDB" id="A0AAU9L1T1"/>
<feature type="chain" id="PRO_5043347592" evidence="3">
    <location>
        <begin position="18"/>
        <end position="356"/>
    </location>
</feature>
<dbReference type="Proteomes" id="UP001160483">
    <property type="component" value="Unassembled WGS sequence"/>
</dbReference>
<gene>
    <name evidence="4" type="ORF">PBS003_LOCUS6117</name>
</gene>
<sequence>MLCVVLFTTFNIVQTLAFRTYPRRSLAGIHHTIKYAPKVVEQPVDKNALDSYDSYDSYDLRDSDEASIELKDSEEIEMESSKDLNLDVDGSVDAKVMLEDGEDMEYSADGNQEVDITSLTNVDFSAEATLDCNEKLNSLLDFESGSLDIMLDDDESYTQDLELEDDEDVDEIIEIPEGAKLIRLRVHKGNVDLDIIKSDKMDVTETNNKEQPNEAQKKKKTEKTHKEEEPHKEKVEAVSTESKEQSVSYAAKAKDWLHIDVTKSAYIGSIIGAAVGIVGVVGVAIAKKRASAKSEATLSENVATDVAAGDNADDDNAMSESLSESESDEDVEAGVTVVAEEDAVEEKKKSVVEGSV</sequence>
<keyword evidence="3" id="KW-0732">Signal</keyword>
<evidence type="ECO:0000256" key="2">
    <source>
        <dbReference type="SAM" id="Phobius"/>
    </source>
</evidence>
<reference evidence="4" key="1">
    <citation type="submission" date="2021-11" db="EMBL/GenBank/DDBJ databases">
        <authorList>
            <person name="Islam A."/>
            <person name="Islam S."/>
            <person name="Flora M.S."/>
            <person name="Rahman M."/>
            <person name="Ziaur R.M."/>
            <person name="Epstein J.H."/>
            <person name="Hassan M."/>
            <person name="Klassen M."/>
            <person name="Woodard K."/>
            <person name="Webb A."/>
            <person name="Webby R.J."/>
            <person name="El Zowalaty M.E."/>
        </authorList>
    </citation>
    <scope>NUCLEOTIDE SEQUENCE</scope>
    <source>
        <strain evidence="4">Pbs3</strain>
    </source>
</reference>
<keyword evidence="2" id="KW-1133">Transmembrane helix</keyword>
<dbReference type="EMBL" id="CAKKTJ010000308">
    <property type="protein sequence ID" value="CAH0479480.1"/>
    <property type="molecule type" value="Genomic_DNA"/>
</dbReference>
<protein>
    <submittedName>
        <fullName evidence="4">Uncharacterized protein</fullName>
    </submittedName>
</protein>
<accession>A0AAU9L1T1</accession>
<organism evidence="4 5">
    <name type="scientific">Peronospora belbahrii</name>
    <dbReference type="NCBI Taxonomy" id="622444"/>
    <lineage>
        <taxon>Eukaryota</taxon>
        <taxon>Sar</taxon>
        <taxon>Stramenopiles</taxon>
        <taxon>Oomycota</taxon>
        <taxon>Peronosporomycetes</taxon>
        <taxon>Peronosporales</taxon>
        <taxon>Peronosporaceae</taxon>
        <taxon>Peronospora</taxon>
    </lineage>
</organism>
<proteinExistence type="predicted"/>
<keyword evidence="2" id="KW-0812">Transmembrane</keyword>
<feature type="region of interest" description="Disordered" evidence="1">
    <location>
        <begin position="294"/>
        <end position="333"/>
    </location>
</feature>
<feature type="compositionally biased region" description="Low complexity" evidence="1">
    <location>
        <begin position="301"/>
        <end position="310"/>
    </location>
</feature>
<feature type="compositionally biased region" description="Basic and acidic residues" evidence="1">
    <location>
        <begin position="203"/>
        <end position="216"/>
    </location>
</feature>
<name>A0AAU9L1T1_9STRA</name>
<comment type="caution">
    <text evidence="4">The sequence shown here is derived from an EMBL/GenBank/DDBJ whole genome shotgun (WGS) entry which is preliminary data.</text>
</comment>
<evidence type="ECO:0000256" key="1">
    <source>
        <dbReference type="SAM" id="MobiDB-lite"/>
    </source>
</evidence>
<feature type="region of interest" description="Disordered" evidence="1">
    <location>
        <begin position="203"/>
        <end position="244"/>
    </location>
</feature>
<keyword evidence="2" id="KW-0472">Membrane</keyword>